<evidence type="ECO:0000313" key="2">
    <source>
        <dbReference type="Proteomes" id="UP000242175"/>
    </source>
</evidence>
<dbReference type="OrthoDB" id="6199337at2"/>
<accession>A0A220VFB3</accession>
<dbReference type="AlphaFoldDB" id="A0A220VFB3"/>
<keyword evidence="2" id="KW-1185">Reference proteome</keyword>
<dbReference type="PIRSF" id="PIRSF028696">
    <property type="entry name" value="UCP028696"/>
    <property type="match status" value="1"/>
</dbReference>
<gene>
    <name evidence="1" type="ORF">CF386_08490</name>
</gene>
<dbReference type="Proteomes" id="UP000242175">
    <property type="component" value="Chromosome small"/>
</dbReference>
<reference evidence="1 2" key="1">
    <citation type="journal article" date="2016" name="Int. J. Syst. Evol. Microbiol.">
        <title>Paraphotobacterium marinum gen. nov., sp. nov., a member of the family Vibrionaceae, isolated from surface seawater.</title>
        <authorList>
            <person name="Huang Z."/>
            <person name="Dong C."/>
            <person name="Shao Z."/>
        </authorList>
    </citation>
    <scope>NUCLEOTIDE SEQUENCE [LARGE SCALE GENOMIC DNA]</scope>
    <source>
        <strain evidence="1 2">NSCS20N07D</strain>
    </source>
</reference>
<proteinExistence type="predicted"/>
<evidence type="ECO:0000313" key="1">
    <source>
        <dbReference type="EMBL" id="ASK79098.1"/>
    </source>
</evidence>
<name>A0A220VFB3_9GAMM</name>
<protein>
    <recommendedName>
        <fullName evidence="3">DUF2860 domain-containing protein</fullName>
    </recommendedName>
</protein>
<evidence type="ECO:0008006" key="3">
    <source>
        <dbReference type="Google" id="ProtNLM"/>
    </source>
</evidence>
<dbReference type="EMBL" id="CP022356">
    <property type="protein sequence ID" value="ASK79098.1"/>
    <property type="molecule type" value="Genomic_DNA"/>
</dbReference>
<dbReference type="Pfam" id="PF11059">
    <property type="entry name" value="DUF2860"/>
    <property type="match status" value="1"/>
</dbReference>
<organism evidence="1 2">
    <name type="scientific">Paraphotobacterium marinum</name>
    <dbReference type="NCBI Taxonomy" id="1755811"/>
    <lineage>
        <taxon>Bacteria</taxon>
        <taxon>Pseudomonadati</taxon>
        <taxon>Pseudomonadota</taxon>
        <taxon>Gammaproteobacteria</taxon>
        <taxon>Vibrionales</taxon>
        <taxon>Vibrionaceae</taxon>
        <taxon>Paraphotobacterium</taxon>
    </lineage>
</organism>
<dbReference type="RefSeq" id="WP_089074006.1">
    <property type="nucleotide sequence ID" value="NZ_CBCSAM010000002.1"/>
</dbReference>
<dbReference type="InterPro" id="IPR016896">
    <property type="entry name" value="DUF2860"/>
</dbReference>
<sequence>MKYIKPIILSTTLLPLFSYGLTSSSQDVLAKESGVGGYVGIMAGYNSTNNQMNTDNKNKDYDGKNTPASRFSNGLLFPYFAVNYTFSGLKDQVFLRNYSVDNFLYAQNAMAELGYTHLFENKTKATFSIIGLDLPQDTWQNPYQAGRRDKTKAKTLGVRANFENIYNTGLGLDVAYGKRNVKNDESPNLDAMARSSKAYYGSLSYLMPLSEGLAWRNAVTYEKNSADGDAMSFNGYGYKTSLLMKVWGGDLSTNLSYEKRSFDGKIEVNNLPNVKRKDNRYKVGINYAEKGLFGYESLLGTVIVSYEKQDSNVDFYSYSQPSIMLGAAYTF</sequence>
<dbReference type="KEGG" id="pmai:CF386_08490"/>